<protein>
    <submittedName>
        <fullName evidence="1">Uncharacterized protein</fullName>
    </submittedName>
</protein>
<dbReference type="EMBL" id="JAUNZN010000002">
    <property type="protein sequence ID" value="KAK4828368.1"/>
    <property type="molecule type" value="Genomic_DNA"/>
</dbReference>
<keyword evidence="2" id="KW-1185">Reference proteome</keyword>
<feature type="non-terminal residue" evidence="1">
    <location>
        <position position="100"/>
    </location>
</feature>
<dbReference type="Proteomes" id="UP001333110">
    <property type="component" value="Unassembled WGS sequence"/>
</dbReference>
<name>A0AAN7PMG3_MYCAM</name>
<accession>A0AAN7PMG3</accession>
<comment type="caution">
    <text evidence="1">The sequence shown here is derived from an EMBL/GenBank/DDBJ whole genome shotgun (WGS) entry which is preliminary data.</text>
</comment>
<gene>
    <name evidence="1" type="ORF">QYF61_026090</name>
</gene>
<sequence>MIRCLKHLTQQERLRELGLFSLEQRSLRGGSYQCYKKKLFYFVNSQTLEQAAQRICGVFILHDIQHISGHGLGQPILADTALSRGQWSTQTPEMSSHLNY</sequence>
<reference evidence="1 2" key="1">
    <citation type="journal article" date="2023" name="J. Hered.">
        <title>Chromosome-level genome of the wood stork (Mycteria americana) provides insight into avian chromosome evolution.</title>
        <authorList>
            <person name="Flamio R. Jr."/>
            <person name="Ramstad K.M."/>
        </authorList>
    </citation>
    <scope>NUCLEOTIDE SEQUENCE [LARGE SCALE GENOMIC DNA]</scope>
    <source>
        <strain evidence="1">JAX WOST 10</strain>
    </source>
</reference>
<evidence type="ECO:0000313" key="2">
    <source>
        <dbReference type="Proteomes" id="UP001333110"/>
    </source>
</evidence>
<evidence type="ECO:0000313" key="1">
    <source>
        <dbReference type="EMBL" id="KAK4828368.1"/>
    </source>
</evidence>
<dbReference type="AlphaFoldDB" id="A0AAN7PMG3"/>
<organism evidence="1 2">
    <name type="scientific">Mycteria americana</name>
    <name type="common">Wood stork</name>
    <dbReference type="NCBI Taxonomy" id="33587"/>
    <lineage>
        <taxon>Eukaryota</taxon>
        <taxon>Metazoa</taxon>
        <taxon>Chordata</taxon>
        <taxon>Craniata</taxon>
        <taxon>Vertebrata</taxon>
        <taxon>Euteleostomi</taxon>
        <taxon>Archelosauria</taxon>
        <taxon>Archosauria</taxon>
        <taxon>Dinosauria</taxon>
        <taxon>Saurischia</taxon>
        <taxon>Theropoda</taxon>
        <taxon>Coelurosauria</taxon>
        <taxon>Aves</taxon>
        <taxon>Neognathae</taxon>
        <taxon>Neoaves</taxon>
        <taxon>Aequornithes</taxon>
        <taxon>Ciconiiformes</taxon>
        <taxon>Ciconiidae</taxon>
        <taxon>Mycteria</taxon>
    </lineage>
</organism>
<proteinExistence type="predicted"/>